<keyword evidence="3 8" id="KW-0479">Metal-binding</keyword>
<evidence type="ECO:0000256" key="6">
    <source>
        <dbReference type="ARBA" id="ARBA00023014"/>
    </source>
</evidence>
<dbReference type="CDD" id="cd01335">
    <property type="entry name" value="Radical_SAM"/>
    <property type="match status" value="1"/>
</dbReference>
<gene>
    <name evidence="8" type="primary">queE</name>
    <name evidence="10" type="ORF">DFP95_109110</name>
</gene>
<keyword evidence="2 8" id="KW-0949">S-adenosyl-L-methionine</keyword>
<dbReference type="GO" id="GO:1904047">
    <property type="term" value="F:S-adenosyl-L-methionine binding"/>
    <property type="evidence" value="ECO:0007669"/>
    <property type="project" value="UniProtKB-UniRule"/>
</dbReference>
<dbReference type="InterPro" id="IPR013785">
    <property type="entry name" value="Aldolase_TIM"/>
</dbReference>
<comment type="cofactor">
    <cofactor evidence="8">
        <name>[4Fe-4S] cluster</name>
        <dbReference type="ChEBI" id="CHEBI:49883"/>
    </cofactor>
    <text evidence="8">Binds 1 [4Fe-4S] cluster. The cluster is coordinated with 3 cysteines and an exchangeable S-adenosyl-L-methionine.</text>
</comment>
<dbReference type="RefSeq" id="WP_115993738.1">
    <property type="nucleotide sequence ID" value="NZ_QRDY01000009.1"/>
</dbReference>
<dbReference type="HAMAP" id="MF_00917">
    <property type="entry name" value="QueE"/>
    <property type="match status" value="1"/>
</dbReference>
<dbReference type="GO" id="GO:0016840">
    <property type="term" value="F:carbon-nitrogen lyase activity"/>
    <property type="evidence" value="ECO:0007669"/>
    <property type="project" value="UniProtKB-UniRule"/>
</dbReference>
<dbReference type="Pfam" id="PF04055">
    <property type="entry name" value="Radical_SAM"/>
    <property type="match status" value="1"/>
</dbReference>
<feature type="binding site" evidence="8">
    <location>
        <position position="43"/>
    </location>
    <ligand>
        <name>[4Fe-4S] cluster</name>
        <dbReference type="ChEBI" id="CHEBI:49883"/>
        <note>4Fe-4S-S-AdoMet</note>
    </ligand>
</feature>
<reference evidence="10 11" key="1">
    <citation type="submission" date="2018-07" db="EMBL/GenBank/DDBJ databases">
        <title>Genomic Encyclopedia of Type Strains, Phase III (KMG-III): the genomes of soil and plant-associated and newly described type strains.</title>
        <authorList>
            <person name="Whitman W."/>
        </authorList>
    </citation>
    <scope>NUCLEOTIDE SEQUENCE [LARGE SCALE GENOMIC DNA]</scope>
    <source>
        <strain evidence="10 11">CECT 8236</strain>
    </source>
</reference>
<dbReference type="InterPro" id="IPR017742">
    <property type="entry name" value="Deazaguanine_synth"/>
</dbReference>
<dbReference type="NCBIfam" id="TIGR03365">
    <property type="entry name" value="Bsubt_queE"/>
    <property type="match status" value="1"/>
</dbReference>
<feature type="binding site" evidence="8">
    <location>
        <position position="83"/>
    </location>
    <ligand>
        <name>substrate</name>
    </ligand>
</feature>
<dbReference type="InterPro" id="IPR058240">
    <property type="entry name" value="rSAM_sf"/>
</dbReference>
<dbReference type="GO" id="GO:0051539">
    <property type="term" value="F:4 iron, 4 sulfur cluster binding"/>
    <property type="evidence" value="ECO:0007669"/>
    <property type="project" value="UniProtKB-UniRule"/>
</dbReference>
<keyword evidence="11" id="KW-1185">Reference proteome</keyword>
<dbReference type="PANTHER" id="PTHR42836">
    <property type="entry name" value="7-CARBOXY-7-DEAZAGUANINE SYNTHASE"/>
    <property type="match status" value="1"/>
</dbReference>
<feature type="binding site" evidence="8">
    <location>
        <begin position="129"/>
        <end position="131"/>
    </location>
    <ligand>
        <name>S-adenosyl-L-methionine</name>
        <dbReference type="ChEBI" id="CHEBI:59789"/>
    </ligand>
</feature>
<dbReference type="UniPathway" id="UPA00391"/>
<comment type="cofactor">
    <cofactor evidence="8">
        <name>S-adenosyl-L-methionine</name>
        <dbReference type="ChEBI" id="CHEBI:59789"/>
    </cofactor>
    <text evidence="8">Binds 1 S-adenosyl-L-methionine per subunit.</text>
</comment>
<keyword evidence="7 8" id="KW-0456">Lyase</keyword>
<name>A0A3D9I8F3_9BACL</name>
<evidence type="ECO:0000256" key="5">
    <source>
        <dbReference type="ARBA" id="ARBA00023004"/>
    </source>
</evidence>
<comment type="catalytic activity">
    <reaction evidence="8">
        <text>6-carboxy-5,6,7,8-tetrahydropterin + H(+) = 7-carboxy-7-carbaguanine + NH4(+)</text>
        <dbReference type="Rhea" id="RHEA:27974"/>
        <dbReference type="ChEBI" id="CHEBI:15378"/>
        <dbReference type="ChEBI" id="CHEBI:28938"/>
        <dbReference type="ChEBI" id="CHEBI:61032"/>
        <dbReference type="ChEBI" id="CHEBI:61036"/>
        <dbReference type="EC" id="4.3.99.3"/>
    </reaction>
</comment>
<keyword evidence="5 8" id="KW-0408">Iron</keyword>
<dbReference type="PROSITE" id="PS51918">
    <property type="entry name" value="RADICAL_SAM"/>
    <property type="match status" value="1"/>
</dbReference>
<evidence type="ECO:0000313" key="11">
    <source>
        <dbReference type="Proteomes" id="UP000256869"/>
    </source>
</evidence>
<dbReference type="PANTHER" id="PTHR42836:SF1">
    <property type="entry name" value="7-CARBOXY-7-DEAZAGUANINE SYNTHASE"/>
    <property type="match status" value="1"/>
</dbReference>
<evidence type="ECO:0000256" key="4">
    <source>
        <dbReference type="ARBA" id="ARBA00022842"/>
    </source>
</evidence>
<organism evidence="10 11">
    <name type="scientific">Cohnella lupini</name>
    <dbReference type="NCBI Taxonomy" id="1294267"/>
    <lineage>
        <taxon>Bacteria</taxon>
        <taxon>Bacillati</taxon>
        <taxon>Bacillota</taxon>
        <taxon>Bacilli</taxon>
        <taxon>Bacillales</taxon>
        <taxon>Paenibacillaceae</taxon>
        <taxon>Cohnella</taxon>
    </lineage>
</organism>
<keyword evidence="1 8" id="KW-0004">4Fe-4S</keyword>
<dbReference type="SFLD" id="SFLDS00029">
    <property type="entry name" value="Radical_SAM"/>
    <property type="match status" value="1"/>
</dbReference>
<evidence type="ECO:0000313" key="10">
    <source>
        <dbReference type="EMBL" id="RED58074.1"/>
    </source>
</evidence>
<evidence type="ECO:0000256" key="7">
    <source>
        <dbReference type="ARBA" id="ARBA00023239"/>
    </source>
</evidence>
<feature type="binding site" evidence="8">
    <location>
        <position position="36"/>
    </location>
    <ligand>
        <name>[4Fe-4S] cluster</name>
        <dbReference type="ChEBI" id="CHEBI:49883"/>
        <note>4Fe-4S-S-AdoMet</note>
    </ligand>
</feature>
<comment type="caution">
    <text evidence="10">The sequence shown here is derived from an EMBL/GenBank/DDBJ whole genome shotgun (WGS) entry which is preliminary data.</text>
</comment>
<feature type="binding site" evidence="8">
    <location>
        <position position="85"/>
    </location>
    <ligand>
        <name>S-adenosyl-L-methionine</name>
        <dbReference type="ChEBI" id="CHEBI:59789"/>
    </ligand>
</feature>
<dbReference type="AlphaFoldDB" id="A0A3D9I8F3"/>
<comment type="function">
    <text evidence="8">Catalyzes the complex heterocyclic radical-mediated conversion of 6-carboxy-5,6,7,8-tetrahydropterin (CPH4) to 7-carboxy-7-deazaguanine (CDG), a step common to the biosynthetic pathways of all 7-deazapurine-containing compounds.</text>
</comment>
<protein>
    <recommendedName>
        <fullName evidence="8">7-carboxy-7-deazaguanine synthase</fullName>
        <shortName evidence="8">CDG synthase</shortName>
        <ecNumber evidence="8">4.3.99.3</ecNumber>
    </recommendedName>
    <alternativeName>
        <fullName evidence="8">Queuosine biosynthesis protein QueE</fullName>
    </alternativeName>
</protein>
<comment type="subunit">
    <text evidence="8">Homodimer.</text>
</comment>
<dbReference type="InterPro" id="IPR024924">
    <property type="entry name" value="7-CO-7-deazaguanine_synth-like"/>
</dbReference>
<dbReference type="OrthoDB" id="9792276at2"/>
<evidence type="ECO:0000256" key="8">
    <source>
        <dbReference type="HAMAP-Rule" id="MF_00917"/>
    </source>
</evidence>
<evidence type="ECO:0000259" key="9">
    <source>
        <dbReference type="PROSITE" id="PS51918"/>
    </source>
</evidence>
<sequence length="243" mass="27346">MTVVSRFPVIEIFGPTVQGEGMVIGQKTMFIRTAGCDYSCVWCDSAFTWDGSGKKETRMLTAEEIVDELRAVGGNAYSHVTISGGNPALLPRLEQLIERLHDDGIRVALETQGSKWQDWFLLVDELTLSPKPPSSTMTTDWVALDAIVSKLTAGERDFSLKVVVFDEADLRYAISVHRRYGNVAFFLQAGNDDVKESDTTTLLHRLMRKYVWLVETVMASEELTNVRVLPQLHAWLWGNKRGY</sequence>
<dbReference type="EMBL" id="QRDY01000009">
    <property type="protein sequence ID" value="RED58074.1"/>
    <property type="molecule type" value="Genomic_DNA"/>
</dbReference>
<dbReference type="GO" id="GO:0008616">
    <property type="term" value="P:tRNA queuosine(34) biosynthetic process"/>
    <property type="evidence" value="ECO:0007669"/>
    <property type="project" value="UniProtKB-UniRule"/>
</dbReference>
<dbReference type="EC" id="4.3.99.3" evidence="8"/>
<comment type="pathway">
    <text evidence="8">Purine metabolism; 7-cyano-7-deazaguanine biosynthesis.</text>
</comment>
<feature type="binding site" evidence="8">
    <location>
        <position position="45"/>
    </location>
    <ligand>
        <name>Mg(2+)</name>
        <dbReference type="ChEBI" id="CHEBI:18420"/>
    </ligand>
</feature>
<dbReference type="PIRSF" id="PIRSF000370">
    <property type="entry name" value="QueE"/>
    <property type="match status" value="1"/>
</dbReference>
<dbReference type="GO" id="GO:0000287">
    <property type="term" value="F:magnesium ion binding"/>
    <property type="evidence" value="ECO:0007669"/>
    <property type="project" value="UniProtKB-UniRule"/>
</dbReference>
<keyword evidence="6 8" id="KW-0411">Iron-sulfur</keyword>
<comment type="caution">
    <text evidence="8">Lacks conserved residue(s) required for the propagation of feature annotation.</text>
</comment>
<comment type="cofactor">
    <cofactor evidence="8">
        <name>Mg(2+)</name>
        <dbReference type="ChEBI" id="CHEBI:18420"/>
    </cofactor>
</comment>
<accession>A0A3D9I8F3</accession>
<feature type="domain" description="Radical SAM core" evidence="9">
    <location>
        <begin position="23"/>
        <end position="239"/>
    </location>
</feature>
<feature type="binding site" evidence="8">
    <location>
        <position position="32"/>
    </location>
    <ligand>
        <name>substrate</name>
    </ligand>
</feature>
<keyword evidence="4 8" id="KW-0460">Magnesium</keyword>
<dbReference type="Gene3D" id="3.20.20.70">
    <property type="entry name" value="Aldolase class I"/>
    <property type="match status" value="1"/>
</dbReference>
<feature type="binding site" evidence="8">
    <location>
        <position position="40"/>
    </location>
    <ligand>
        <name>[4Fe-4S] cluster</name>
        <dbReference type="ChEBI" id="CHEBI:49883"/>
        <note>4Fe-4S-S-AdoMet</note>
    </ligand>
</feature>
<evidence type="ECO:0000256" key="2">
    <source>
        <dbReference type="ARBA" id="ARBA00022691"/>
    </source>
</evidence>
<dbReference type="SUPFAM" id="SSF102114">
    <property type="entry name" value="Radical SAM enzymes"/>
    <property type="match status" value="1"/>
</dbReference>
<dbReference type="InterPro" id="IPR007197">
    <property type="entry name" value="rSAM"/>
</dbReference>
<evidence type="ECO:0000256" key="1">
    <source>
        <dbReference type="ARBA" id="ARBA00022485"/>
    </source>
</evidence>
<proteinExistence type="inferred from homology"/>
<keyword evidence="8" id="KW-0671">Queuosine biosynthesis</keyword>
<evidence type="ECO:0000256" key="3">
    <source>
        <dbReference type="ARBA" id="ARBA00022723"/>
    </source>
</evidence>
<feature type="binding site" evidence="8">
    <location>
        <begin position="42"/>
        <end position="44"/>
    </location>
    <ligand>
        <name>S-adenosyl-L-methionine</name>
        <dbReference type="ChEBI" id="CHEBI:59789"/>
    </ligand>
</feature>
<feature type="binding site" evidence="8">
    <location>
        <begin position="17"/>
        <end position="19"/>
    </location>
    <ligand>
        <name>substrate</name>
    </ligand>
</feature>
<comment type="similarity">
    <text evidence="8">Belongs to the radical SAM superfamily. 7-carboxy-7-deazaguanine synthase family.</text>
</comment>
<dbReference type="SFLD" id="SFLDF00300">
    <property type="entry name" value="7-carboxy-7-deazaguanine_synth"/>
    <property type="match status" value="1"/>
</dbReference>
<dbReference type="Proteomes" id="UP000256869">
    <property type="component" value="Unassembled WGS sequence"/>
</dbReference>